<comment type="caution">
    <text evidence="2">The sequence shown here is derived from an EMBL/GenBank/DDBJ whole genome shotgun (WGS) entry which is preliminary data.</text>
</comment>
<protein>
    <submittedName>
        <fullName evidence="2">CORIN</fullName>
        <ecNumber evidence="2">3.4.21.-</ecNumber>
    </submittedName>
</protein>
<dbReference type="EC" id="3.4.21.-" evidence="2"/>
<dbReference type="Proteomes" id="UP000675881">
    <property type="component" value="Unassembled WGS sequence"/>
</dbReference>
<accession>A0A817FAZ6</accession>
<reference evidence="2" key="1">
    <citation type="submission" date="2021-02" db="EMBL/GenBank/DDBJ databases">
        <authorList>
            <person name="Bekaert M."/>
        </authorList>
    </citation>
    <scope>NUCLEOTIDE SEQUENCE</scope>
    <source>
        <strain evidence="2">IoA-00</strain>
    </source>
</reference>
<organism evidence="2 3">
    <name type="scientific">Lepeophtheirus salmonis</name>
    <name type="common">Salmon louse</name>
    <name type="synonym">Caligus salmonis</name>
    <dbReference type="NCBI Taxonomy" id="72036"/>
    <lineage>
        <taxon>Eukaryota</taxon>
        <taxon>Metazoa</taxon>
        <taxon>Ecdysozoa</taxon>
        <taxon>Arthropoda</taxon>
        <taxon>Crustacea</taxon>
        <taxon>Multicrustacea</taxon>
        <taxon>Hexanauplia</taxon>
        <taxon>Copepoda</taxon>
        <taxon>Siphonostomatoida</taxon>
        <taxon>Caligidae</taxon>
        <taxon>Lepeophtheirus</taxon>
    </lineage>
</organism>
<proteinExistence type="predicted"/>
<dbReference type="EMBL" id="CAJNVT010000015">
    <property type="protein sequence ID" value="CAF2741955.1"/>
    <property type="molecule type" value="Genomic_DNA"/>
</dbReference>
<keyword evidence="3" id="KW-1185">Reference proteome</keyword>
<keyword evidence="1" id="KW-1015">Disulfide bond</keyword>
<name>A0A817FAZ6_LEPSM</name>
<dbReference type="OrthoDB" id="6411962at2759"/>
<evidence type="ECO:0000256" key="1">
    <source>
        <dbReference type="ARBA" id="ARBA00023157"/>
    </source>
</evidence>
<dbReference type="GO" id="GO:0016787">
    <property type="term" value="F:hydrolase activity"/>
    <property type="evidence" value="ECO:0007669"/>
    <property type="project" value="UniProtKB-KW"/>
</dbReference>
<dbReference type="CDD" id="cd00112">
    <property type="entry name" value="LDLa"/>
    <property type="match status" value="1"/>
</dbReference>
<evidence type="ECO:0000313" key="2">
    <source>
        <dbReference type="EMBL" id="CAF2741955.1"/>
    </source>
</evidence>
<dbReference type="AlphaFoldDB" id="A0A817FAZ6"/>
<dbReference type="InterPro" id="IPR002172">
    <property type="entry name" value="LDrepeatLR_classA_rpt"/>
</dbReference>
<dbReference type="SUPFAM" id="SSF57424">
    <property type="entry name" value="LDL receptor-like module"/>
    <property type="match status" value="1"/>
</dbReference>
<dbReference type="InterPro" id="IPR036055">
    <property type="entry name" value="LDL_receptor-like_sf"/>
</dbReference>
<keyword evidence="2" id="KW-0378">Hydrolase</keyword>
<dbReference type="Gene3D" id="4.10.400.10">
    <property type="entry name" value="Low-density Lipoprotein Receptor"/>
    <property type="match status" value="1"/>
</dbReference>
<gene>
    <name evidence="2" type="ORF">LSAA_101</name>
</gene>
<sequence>MVGVKTGELPGKEIHFQPSSAACPQLQHAMLSRKIIGIFNTNERKCLKPSEICDGIPHCGDMSDERDDLTDALQTLKPESICDGNIDCVIEESDFIGSDESSKQCCHLKKSYPVFPGHASGDCRDGADDEDCLSISVRDSSYSEDTFGRPKSRPQGYLHCIAYGKRYLYCAGQHFYGLLEYDSDLRMKAVEILCRNEGYHFGGELTFFIKLLRSTMYILMKMRTISHASLFILFAEIVLPKV</sequence>
<evidence type="ECO:0000313" key="3">
    <source>
        <dbReference type="Proteomes" id="UP000675881"/>
    </source>
</evidence>